<dbReference type="EMBL" id="JAAMFK010000001">
    <property type="protein sequence ID" value="MBS9338183.1"/>
    <property type="molecule type" value="Genomic_DNA"/>
</dbReference>
<dbReference type="InterPro" id="IPR005263">
    <property type="entry name" value="DapA"/>
</dbReference>
<dbReference type="CDD" id="cd00950">
    <property type="entry name" value="DHDPS"/>
    <property type="match status" value="1"/>
</dbReference>
<dbReference type="PANTHER" id="PTHR12128:SF66">
    <property type="entry name" value="4-HYDROXY-2-OXOGLUTARATE ALDOLASE, MITOCHONDRIAL"/>
    <property type="match status" value="1"/>
</dbReference>
<comment type="function">
    <text evidence="1 12">Catalyzes the condensation of (S)-aspartate-beta-semialdehyde [(S)-ASA] and pyruvate to 4-hydroxy-tetrahydrodipicolinate (HTPA).</text>
</comment>
<dbReference type="NCBIfam" id="TIGR00674">
    <property type="entry name" value="dapA"/>
    <property type="match status" value="1"/>
</dbReference>
<gene>
    <name evidence="12 14" type="primary">dapA</name>
    <name evidence="14" type="ORF">G6R29_00855</name>
</gene>
<evidence type="ECO:0000256" key="3">
    <source>
        <dbReference type="ARBA" id="ARBA00007592"/>
    </source>
</evidence>
<dbReference type="PANTHER" id="PTHR12128">
    <property type="entry name" value="DIHYDRODIPICOLINATE SYNTHASE"/>
    <property type="match status" value="1"/>
</dbReference>
<feature type="binding site" evidence="12">
    <location>
        <position position="205"/>
    </location>
    <ligand>
        <name>pyruvate</name>
        <dbReference type="ChEBI" id="CHEBI:15361"/>
    </ligand>
</feature>
<dbReference type="InterPro" id="IPR020625">
    <property type="entry name" value="Schiff_base-form_aldolases_AS"/>
</dbReference>
<evidence type="ECO:0000256" key="8">
    <source>
        <dbReference type="ARBA" id="ARBA00023154"/>
    </source>
</evidence>
<dbReference type="PRINTS" id="PR00146">
    <property type="entry name" value="DHPICSNTHASE"/>
</dbReference>
<evidence type="ECO:0000313" key="14">
    <source>
        <dbReference type="EMBL" id="MBS9338183.1"/>
    </source>
</evidence>
<feature type="active site" description="Proton donor/acceptor" evidence="12">
    <location>
        <position position="136"/>
    </location>
</feature>
<evidence type="ECO:0000256" key="4">
    <source>
        <dbReference type="ARBA" id="ARBA00012086"/>
    </source>
</evidence>
<keyword evidence="7 12" id="KW-0220">Diaminopimelate biosynthesis</keyword>
<reference evidence="14 15" key="1">
    <citation type="submission" date="2020-02" db="EMBL/GenBank/DDBJ databases">
        <title>Fructobacillus sp. isolated from paper mulberry of Taiwan.</title>
        <authorList>
            <person name="Lin S.-T."/>
        </authorList>
    </citation>
    <scope>NUCLEOTIDE SEQUENCE [LARGE SCALE GENOMIC DNA]</scope>
    <source>
        <strain evidence="14 15">M2-14</strain>
    </source>
</reference>
<dbReference type="InterPro" id="IPR002220">
    <property type="entry name" value="DapA-like"/>
</dbReference>
<dbReference type="GO" id="GO:0008840">
    <property type="term" value="F:4-hydroxy-tetrahydrodipicolinate synthase activity"/>
    <property type="evidence" value="ECO:0007669"/>
    <property type="project" value="UniProtKB-EC"/>
</dbReference>
<protein>
    <recommendedName>
        <fullName evidence="4 12">4-hydroxy-tetrahydrodipicolinate synthase</fullName>
        <shortName evidence="12">HTPA synthase</shortName>
        <ecNumber evidence="4 12">4.3.3.7</ecNumber>
    </recommendedName>
</protein>
<evidence type="ECO:0000256" key="5">
    <source>
        <dbReference type="ARBA" id="ARBA00022490"/>
    </source>
</evidence>
<proteinExistence type="inferred from homology"/>
<evidence type="ECO:0000256" key="12">
    <source>
        <dbReference type="HAMAP-Rule" id="MF_00418"/>
    </source>
</evidence>
<dbReference type="PIRSF" id="PIRSF001365">
    <property type="entry name" value="DHDPS"/>
    <property type="match status" value="1"/>
</dbReference>
<evidence type="ECO:0000256" key="2">
    <source>
        <dbReference type="ARBA" id="ARBA00005120"/>
    </source>
</evidence>
<dbReference type="EC" id="4.3.3.7" evidence="4 12"/>
<name>A0ABS5QYC3_9LACO</name>
<dbReference type="InterPro" id="IPR013785">
    <property type="entry name" value="Aldolase_TIM"/>
</dbReference>
<comment type="caution">
    <text evidence="14">The sequence shown here is derived from an EMBL/GenBank/DDBJ whole genome shotgun (WGS) entry which is preliminary data.</text>
</comment>
<feature type="site" description="Part of a proton relay during catalysis" evidence="12">
    <location>
        <position position="110"/>
    </location>
</feature>
<keyword evidence="10 12" id="KW-0704">Schiff base</keyword>
<comment type="catalytic activity">
    <reaction evidence="11 12">
        <text>L-aspartate 4-semialdehyde + pyruvate = (2S,4S)-4-hydroxy-2,3,4,5-tetrahydrodipicolinate + H2O + H(+)</text>
        <dbReference type="Rhea" id="RHEA:34171"/>
        <dbReference type="ChEBI" id="CHEBI:15361"/>
        <dbReference type="ChEBI" id="CHEBI:15377"/>
        <dbReference type="ChEBI" id="CHEBI:15378"/>
        <dbReference type="ChEBI" id="CHEBI:67139"/>
        <dbReference type="ChEBI" id="CHEBI:537519"/>
        <dbReference type="EC" id="4.3.3.7"/>
    </reaction>
</comment>
<dbReference type="HAMAP" id="MF_00418">
    <property type="entry name" value="DapA"/>
    <property type="match status" value="1"/>
</dbReference>
<dbReference type="SMART" id="SM01130">
    <property type="entry name" value="DHDPS"/>
    <property type="match status" value="1"/>
</dbReference>
<feature type="site" description="Part of a proton relay during catalysis" evidence="12">
    <location>
        <position position="46"/>
    </location>
</feature>
<keyword evidence="9 12" id="KW-0456">Lyase</keyword>
<evidence type="ECO:0000256" key="10">
    <source>
        <dbReference type="ARBA" id="ARBA00023270"/>
    </source>
</evidence>
<feature type="binding site" evidence="12">
    <location>
        <position position="47"/>
    </location>
    <ligand>
        <name>pyruvate</name>
        <dbReference type="ChEBI" id="CHEBI:15361"/>
    </ligand>
</feature>
<dbReference type="Pfam" id="PF00701">
    <property type="entry name" value="DHDPS"/>
    <property type="match status" value="1"/>
</dbReference>
<accession>A0ABS5QYC3</accession>
<evidence type="ECO:0000256" key="7">
    <source>
        <dbReference type="ARBA" id="ARBA00022915"/>
    </source>
</evidence>
<dbReference type="Proteomes" id="UP001519504">
    <property type="component" value="Unassembled WGS sequence"/>
</dbReference>
<comment type="similarity">
    <text evidence="3 12 13">Belongs to the DapA family.</text>
</comment>
<organism evidence="14 15">
    <name type="scientific">Fructobacillus broussonetiae</name>
    <dbReference type="NCBI Taxonomy" id="2713173"/>
    <lineage>
        <taxon>Bacteria</taxon>
        <taxon>Bacillati</taxon>
        <taxon>Bacillota</taxon>
        <taxon>Bacilli</taxon>
        <taxon>Lactobacillales</taxon>
        <taxon>Lactobacillaceae</taxon>
        <taxon>Fructobacillus</taxon>
    </lineage>
</organism>
<comment type="subcellular location">
    <subcellularLocation>
        <location evidence="12">Cytoplasm</location>
    </subcellularLocation>
</comment>
<dbReference type="PROSITE" id="PS00666">
    <property type="entry name" value="DHDPS_2"/>
    <property type="match status" value="1"/>
</dbReference>
<dbReference type="Gene3D" id="3.20.20.70">
    <property type="entry name" value="Aldolase class I"/>
    <property type="match status" value="1"/>
</dbReference>
<keyword evidence="6 12" id="KW-0028">Amino-acid biosynthesis</keyword>
<evidence type="ECO:0000256" key="13">
    <source>
        <dbReference type="PIRNR" id="PIRNR001365"/>
    </source>
</evidence>
<comment type="pathway">
    <text evidence="2 12">Amino-acid biosynthesis; L-lysine biosynthesis via DAP pathway; (S)-tetrahydrodipicolinate from L-aspartate: step 3/4.</text>
</comment>
<sequence>MFENMDLVTAIVTPFNDMNEIDFETLEELTNRYIKEGHRGFIIGGTTGEAPTLSHEEKLELYRRFAEMVAGRVPIIAGTGSNNTAATIAFTKEVSEIEGISAALVVVPYYNKPSQRQMLAHFEAVADGGNLPVIIYNVPGRAAVTMANDTIVALSQHPNIIGVKQCTSVSDLEYLVDHTAENFAVYSGEDAQALFARVAGATGIISVASHLYGKEMRAMYDALYSGRYQWAGKLQRWLTPRMNALFMFPSPAPVKALLNEEGHQVGSCRLPILPLNEEEEEQLHAALNAEEVFS</sequence>
<evidence type="ECO:0000256" key="9">
    <source>
        <dbReference type="ARBA" id="ARBA00023239"/>
    </source>
</evidence>
<feature type="active site" description="Schiff-base intermediate with substrate" evidence="12">
    <location>
        <position position="164"/>
    </location>
</feature>
<comment type="caution">
    <text evidence="12">Was originally thought to be a dihydrodipicolinate synthase (DHDPS), catalyzing the condensation of (S)-aspartate-beta-semialdehyde [(S)-ASA] and pyruvate to dihydrodipicolinate (DHDP). However, it was shown in E.coli that the product of the enzymatic reaction is not dihydrodipicolinate but in fact (4S)-4-hydroxy-2,3,4,5-tetrahydro-(2S)-dipicolinic acid (HTPA), and that the consecutive dehydration reaction leading to DHDP is not spontaneous but catalyzed by DapB.</text>
</comment>
<dbReference type="RefSeq" id="WP_213808466.1">
    <property type="nucleotide sequence ID" value="NZ_JAAMFK010000001.1"/>
</dbReference>
<evidence type="ECO:0000256" key="6">
    <source>
        <dbReference type="ARBA" id="ARBA00022605"/>
    </source>
</evidence>
<keyword evidence="5 12" id="KW-0963">Cytoplasm</keyword>
<evidence type="ECO:0000256" key="1">
    <source>
        <dbReference type="ARBA" id="ARBA00003294"/>
    </source>
</evidence>
<evidence type="ECO:0000313" key="15">
    <source>
        <dbReference type="Proteomes" id="UP001519504"/>
    </source>
</evidence>
<keyword evidence="8 12" id="KW-0457">Lysine biosynthesis</keyword>
<evidence type="ECO:0000256" key="11">
    <source>
        <dbReference type="ARBA" id="ARBA00047836"/>
    </source>
</evidence>
<keyword evidence="15" id="KW-1185">Reference proteome</keyword>
<dbReference type="SUPFAM" id="SSF51569">
    <property type="entry name" value="Aldolase"/>
    <property type="match status" value="1"/>
</dbReference>
<comment type="subunit">
    <text evidence="12">Homotetramer; dimer of dimers.</text>
</comment>